<keyword evidence="3" id="KW-0645">Protease</keyword>
<dbReference type="PANTHER" id="PTHR13333:SF5">
    <property type="entry name" value="M-AAA PROTEASE-INTERACTING PROTEIN 1, MITOCHONDRIAL"/>
    <property type="match status" value="1"/>
</dbReference>
<reference evidence="3" key="1">
    <citation type="submission" date="2025-08" db="UniProtKB">
        <authorList>
            <consortium name="RefSeq"/>
        </authorList>
    </citation>
    <scope>IDENTIFICATION</scope>
    <source>
        <strain evidence="3">Mau12</strain>
        <tissue evidence="3">Whole Body</tissue>
    </source>
</reference>
<name>A0A6P8JGM8_DROMA</name>
<dbReference type="Proteomes" id="UP000515162">
    <property type="component" value="Chromosome 2R"/>
</dbReference>
<organism evidence="2 3">
    <name type="scientific">Drosophila mauritiana</name>
    <name type="common">Fruit fly</name>
    <dbReference type="NCBI Taxonomy" id="7226"/>
    <lineage>
        <taxon>Eukaryota</taxon>
        <taxon>Metazoa</taxon>
        <taxon>Ecdysozoa</taxon>
        <taxon>Arthropoda</taxon>
        <taxon>Hexapoda</taxon>
        <taxon>Insecta</taxon>
        <taxon>Pterygota</taxon>
        <taxon>Neoptera</taxon>
        <taxon>Endopterygota</taxon>
        <taxon>Diptera</taxon>
        <taxon>Brachycera</taxon>
        <taxon>Muscomorpha</taxon>
        <taxon>Ephydroidea</taxon>
        <taxon>Drosophilidae</taxon>
        <taxon>Drosophila</taxon>
        <taxon>Sophophora</taxon>
    </lineage>
</organism>
<dbReference type="GO" id="GO:0043022">
    <property type="term" value="F:ribosome binding"/>
    <property type="evidence" value="ECO:0007669"/>
    <property type="project" value="TreeGrafter"/>
</dbReference>
<dbReference type="GeneID" id="117137812"/>
<accession>A0A6P8JGM8</accession>
<dbReference type="PANTHER" id="PTHR13333">
    <property type="entry name" value="M-AAA PROTEASE-INTERACTING PROTEIN 1, MITOCHONDRIAL"/>
    <property type="match status" value="1"/>
</dbReference>
<evidence type="ECO:0000313" key="2">
    <source>
        <dbReference type="Proteomes" id="UP000515162"/>
    </source>
</evidence>
<dbReference type="GO" id="GO:0032979">
    <property type="term" value="P:protein insertion into mitochondrial inner membrane from matrix"/>
    <property type="evidence" value="ECO:0007669"/>
    <property type="project" value="TreeGrafter"/>
</dbReference>
<gene>
    <name evidence="3" type="primary">LOC117137812</name>
</gene>
<feature type="compositionally biased region" description="Polar residues" evidence="1">
    <location>
        <begin position="34"/>
        <end position="56"/>
    </location>
</feature>
<evidence type="ECO:0000256" key="1">
    <source>
        <dbReference type="SAM" id="MobiDB-lite"/>
    </source>
</evidence>
<dbReference type="GO" id="GO:0006508">
    <property type="term" value="P:proteolysis"/>
    <property type="evidence" value="ECO:0007669"/>
    <property type="project" value="UniProtKB-KW"/>
</dbReference>
<proteinExistence type="predicted"/>
<keyword evidence="3" id="KW-0378">Hydrolase</keyword>
<feature type="region of interest" description="Disordered" evidence="1">
    <location>
        <begin position="23"/>
        <end position="65"/>
    </location>
</feature>
<keyword evidence="2" id="KW-1185">Reference proteome</keyword>
<sequence length="267" mass="30799">MQHTLIRCLGMARISLTRLQPRPTVAASRGQEAGSITTSISKTTQPVSRSFASLPQEQDKKDQNARESLNRLPRLMDFPEIVWPSALNSLKNWITIQFIIRPYFDSEFQLKDFIYGAKQALQVVSSKLMGGDLDSLDNLVSPEAIAELRPVIQKLSMTQRRQLEIRESDIYLSFPYQVGIMFDDANDKLQKRFVEITMVFHVMRGLSEMRERGEEIPWNMGTLPEYQDKVFICNYRFVKEFTAGHQSDWTVNVANQFRAIDLINETK</sequence>
<dbReference type="GO" id="GO:0008233">
    <property type="term" value="F:peptidase activity"/>
    <property type="evidence" value="ECO:0007669"/>
    <property type="project" value="UniProtKB-KW"/>
</dbReference>
<protein>
    <submittedName>
        <fullName evidence="3">M-AAA protease-interacting protein 1, mitochondrial</fullName>
    </submittedName>
</protein>
<dbReference type="AlphaFoldDB" id="A0A6P8JGM8"/>
<dbReference type="GO" id="GO:0005743">
    <property type="term" value="C:mitochondrial inner membrane"/>
    <property type="evidence" value="ECO:0007669"/>
    <property type="project" value="TreeGrafter"/>
</dbReference>
<evidence type="ECO:0000313" key="3">
    <source>
        <dbReference type="RefSeq" id="XP_033155382.1"/>
    </source>
</evidence>
<dbReference type="RefSeq" id="XP_033155382.1">
    <property type="nucleotide sequence ID" value="XM_033299491.1"/>
</dbReference>